<proteinExistence type="predicted"/>
<dbReference type="PIRSF" id="PIRSF038984">
    <property type="entry name" value="FAD_binding_protein"/>
    <property type="match status" value="1"/>
</dbReference>
<evidence type="ECO:0000313" key="4">
    <source>
        <dbReference type="Proteomes" id="UP000886786"/>
    </source>
</evidence>
<feature type="domain" description="FAD-dependent protein C-terminal" evidence="2">
    <location>
        <begin position="279"/>
        <end position="470"/>
    </location>
</feature>
<dbReference type="PANTHER" id="PTHR42842:SF3">
    <property type="entry name" value="FAD_NAD(P)-BINDING OXIDOREDUCTASE FAMILY PROTEIN"/>
    <property type="match status" value="1"/>
</dbReference>
<reference evidence="3" key="1">
    <citation type="submission" date="2020-10" db="EMBL/GenBank/DDBJ databases">
        <authorList>
            <person name="Gilroy R."/>
        </authorList>
    </citation>
    <scope>NUCLEOTIDE SEQUENCE</scope>
    <source>
        <strain evidence="3">CHK147-3167</strain>
    </source>
</reference>
<gene>
    <name evidence="3" type="ORF">IAB27_05120</name>
</gene>
<dbReference type="Pfam" id="PF21688">
    <property type="entry name" value="FAD-depend_C"/>
    <property type="match status" value="1"/>
</dbReference>
<feature type="domain" description="FAD/NAD(P)-binding" evidence="1">
    <location>
        <begin position="95"/>
        <end position="264"/>
    </location>
</feature>
<dbReference type="Pfam" id="PF07992">
    <property type="entry name" value="Pyr_redox_2"/>
    <property type="match status" value="1"/>
</dbReference>
<dbReference type="SUPFAM" id="SSF51905">
    <property type="entry name" value="FAD/NAD(P)-binding domain"/>
    <property type="match status" value="1"/>
</dbReference>
<dbReference type="Gene3D" id="3.30.70.2700">
    <property type="match status" value="1"/>
</dbReference>
<organism evidence="3 4">
    <name type="scientific">Candidatus Coprosoma intestinipullorum</name>
    <dbReference type="NCBI Taxonomy" id="2840752"/>
    <lineage>
        <taxon>Bacteria</taxon>
        <taxon>Bacillati</taxon>
        <taxon>Bacillota</taxon>
        <taxon>Bacillota incertae sedis</taxon>
        <taxon>Candidatus Coprosoma</taxon>
    </lineage>
</organism>
<protein>
    <submittedName>
        <fullName evidence="3">NAD(P)/FAD-dependent oxidoreductase</fullName>
    </submittedName>
</protein>
<dbReference type="InterPro" id="IPR049516">
    <property type="entry name" value="FAD-depend_C"/>
</dbReference>
<dbReference type="AlphaFoldDB" id="A0A9D0ZRH2"/>
<evidence type="ECO:0000259" key="2">
    <source>
        <dbReference type="Pfam" id="PF21688"/>
    </source>
</evidence>
<dbReference type="InterPro" id="IPR028348">
    <property type="entry name" value="FAD-binding_protein"/>
</dbReference>
<reference evidence="3" key="2">
    <citation type="journal article" date="2021" name="PeerJ">
        <title>Extensive microbial diversity within the chicken gut microbiome revealed by metagenomics and culture.</title>
        <authorList>
            <person name="Gilroy R."/>
            <person name="Ravi A."/>
            <person name="Getino M."/>
            <person name="Pursley I."/>
            <person name="Horton D.L."/>
            <person name="Alikhan N.F."/>
            <person name="Baker D."/>
            <person name="Gharbi K."/>
            <person name="Hall N."/>
            <person name="Watson M."/>
            <person name="Adriaenssens E.M."/>
            <person name="Foster-Nyarko E."/>
            <person name="Jarju S."/>
            <person name="Secka A."/>
            <person name="Antonio M."/>
            <person name="Oren A."/>
            <person name="Chaudhuri R.R."/>
            <person name="La Ragione R."/>
            <person name="Hildebrand F."/>
            <person name="Pallen M.J."/>
        </authorList>
    </citation>
    <scope>NUCLEOTIDE SEQUENCE</scope>
    <source>
        <strain evidence="3">CHK147-3167</strain>
    </source>
</reference>
<dbReference type="InterPro" id="IPR036188">
    <property type="entry name" value="FAD/NAD-bd_sf"/>
</dbReference>
<dbReference type="GO" id="GO:0016491">
    <property type="term" value="F:oxidoreductase activity"/>
    <property type="evidence" value="ECO:0007669"/>
    <property type="project" value="InterPro"/>
</dbReference>
<sequence length="523" mass="58803">MIRIRQIKLPLDENSKENLLTKVAHKLKLDKNKIKHLTINKLSLDARKEIEYVYEVDVEVPNENKYLKDKDIIKTPDETYHFPAKGKEKLNHRPVIIGSGPAGLFAAYILAENGYKPLIIERGEKVEDRLKTVEKFWREGKLNPNSNVQFGEGGAGTFSDGKLNTQNKDKLFRNKKVLEIFAKHGAPQSILYLKNPHIGTDLLTKVIKNIREEIIKMGGEFKYNTLFTNFEVTNNKLTSIEINHKQKIPCEVLILATGHSSRDTFKMLLENKIQMIPKPFAVGLRLQHPQTLINLNQYKTLRPGLPPASYKLTYQTKAKRGVYSFCMCPGGYVVNSSSEEGMLAINGMSNHKRDSDNANSAIIVTITENDFGHHPLDGITFQRKLEKLAFEKGKGNIPVQLYKDYKENKISTEFGSIKPVFKGNYTFANLNEILPSYINDSLKEAIENFDTKIKGFAGDDTILAGVETRTSSPVRIIRDENFVSNIKGIYPCGEGAGYSGGIMTSAVDGIKVAEAIGKKYQTN</sequence>
<dbReference type="InterPro" id="IPR023753">
    <property type="entry name" value="FAD/NAD-binding_dom"/>
</dbReference>
<dbReference type="Proteomes" id="UP000886786">
    <property type="component" value="Unassembled WGS sequence"/>
</dbReference>
<evidence type="ECO:0000313" key="3">
    <source>
        <dbReference type="EMBL" id="HIQ90984.1"/>
    </source>
</evidence>
<dbReference type="EMBL" id="DVFV01000095">
    <property type="protein sequence ID" value="HIQ90984.1"/>
    <property type="molecule type" value="Genomic_DNA"/>
</dbReference>
<name>A0A9D0ZRH2_9FIRM</name>
<dbReference type="Gene3D" id="3.50.50.60">
    <property type="entry name" value="FAD/NAD(P)-binding domain"/>
    <property type="match status" value="2"/>
</dbReference>
<comment type="caution">
    <text evidence="3">The sequence shown here is derived from an EMBL/GenBank/DDBJ whole genome shotgun (WGS) entry which is preliminary data.</text>
</comment>
<accession>A0A9D0ZRH2</accession>
<evidence type="ECO:0000259" key="1">
    <source>
        <dbReference type="Pfam" id="PF07992"/>
    </source>
</evidence>
<dbReference type="PANTHER" id="PTHR42842">
    <property type="entry name" value="FAD/NAD(P)-BINDING OXIDOREDUCTASE"/>
    <property type="match status" value="1"/>
</dbReference>
<dbReference type="PRINTS" id="PR00419">
    <property type="entry name" value="ADXRDTASE"/>
</dbReference>